<dbReference type="EMBL" id="FOFO01000001">
    <property type="protein sequence ID" value="SEP57118.1"/>
    <property type="molecule type" value="Genomic_DNA"/>
</dbReference>
<keyword evidence="6 8" id="KW-0472">Membrane</keyword>
<feature type="transmembrane region" description="Helical" evidence="8">
    <location>
        <begin position="289"/>
        <end position="310"/>
    </location>
</feature>
<proteinExistence type="predicted"/>
<keyword evidence="5 8" id="KW-1133">Transmembrane helix</keyword>
<evidence type="ECO:0000313" key="9">
    <source>
        <dbReference type="EMBL" id="SEP57118.1"/>
    </source>
</evidence>
<evidence type="ECO:0000256" key="6">
    <source>
        <dbReference type="ARBA" id="ARBA00023136"/>
    </source>
</evidence>
<feature type="compositionally biased region" description="Pro residues" evidence="7">
    <location>
        <begin position="388"/>
        <end position="401"/>
    </location>
</feature>
<reference evidence="9 10" key="1">
    <citation type="submission" date="2016-10" db="EMBL/GenBank/DDBJ databases">
        <authorList>
            <person name="de Groot N.N."/>
        </authorList>
    </citation>
    <scope>NUCLEOTIDE SEQUENCE [LARGE SCALE GENOMIC DNA]</scope>
    <source>
        <strain evidence="9 10">B7-7</strain>
    </source>
</reference>
<dbReference type="InterPro" id="IPR012430">
    <property type="entry name" value="TMEM43_fam"/>
</dbReference>
<dbReference type="GO" id="GO:0006629">
    <property type="term" value="P:lipid metabolic process"/>
    <property type="evidence" value="ECO:0007669"/>
    <property type="project" value="TreeGrafter"/>
</dbReference>
<evidence type="ECO:0000256" key="3">
    <source>
        <dbReference type="ARBA" id="ARBA00022692"/>
    </source>
</evidence>
<dbReference type="Proteomes" id="UP000199496">
    <property type="component" value="Unassembled WGS sequence"/>
</dbReference>
<evidence type="ECO:0000256" key="8">
    <source>
        <dbReference type="SAM" id="Phobius"/>
    </source>
</evidence>
<evidence type="ECO:0000256" key="1">
    <source>
        <dbReference type="ARBA" id="ARBA00004127"/>
    </source>
</evidence>
<comment type="subcellular location">
    <subcellularLocation>
        <location evidence="1">Endomembrane system</location>
        <topology evidence="1">Multi-pass membrane protein</topology>
    </subcellularLocation>
    <subcellularLocation>
        <location evidence="2">Endoplasmic reticulum membrane</location>
    </subcellularLocation>
</comment>
<sequence length="401" mass="42788">MSSNVVVTRHNVFQRLGDSIKGILLGLLLIVISFPVLFLNEGRAVKTAKSLQEGASAVVSVSADIVDPANEGALVHVIATVKVEEALTDGAFGITAHSATGLKRTVEMFQWREESSTQTHTTLGGTEERVTTYTYRQEWSSNLIRSSSFNDPSHRNPPEMPYPDMTLHPSSADFGAFQLTRAHLGRFTSFQPIHLTDEHLSTLSADVSGNFRVYNGALFRGADPANPAIGDVRVSFSQVPAGVATVVGRQTADSFTEYPTQAGRQLLFVRSGVATADKVFSDAMAANTFLTWVLRFAGGFLMFLGLTMIFKPLSVVASVLPIAGSIVATGAGIVAFLVSTSVSLVVIATAWIFYQPLLGIALLVVAVGVTLGLRKAWKKAPETTAQNPVPPSRGPESPPSA</sequence>
<accession>A0A1H8Z0G5</accession>
<protein>
    <submittedName>
        <fullName evidence="9">Uncharacterized protein</fullName>
    </submittedName>
</protein>
<dbReference type="AlphaFoldDB" id="A0A1H8Z0G5"/>
<evidence type="ECO:0000313" key="10">
    <source>
        <dbReference type="Proteomes" id="UP000199496"/>
    </source>
</evidence>
<feature type="transmembrane region" description="Helical" evidence="8">
    <location>
        <begin position="20"/>
        <end position="39"/>
    </location>
</feature>
<dbReference type="PANTHER" id="PTHR13416:SF2">
    <property type="entry name" value="TRANSMEMBRANE PROTEIN 43"/>
    <property type="match status" value="1"/>
</dbReference>
<dbReference type="GO" id="GO:0012505">
    <property type="term" value="C:endomembrane system"/>
    <property type="evidence" value="ECO:0007669"/>
    <property type="project" value="UniProtKB-SubCell"/>
</dbReference>
<feature type="transmembrane region" description="Helical" evidence="8">
    <location>
        <begin position="322"/>
        <end position="347"/>
    </location>
</feature>
<name>A0A1H8Z0G5_9GAMM</name>
<dbReference type="PANTHER" id="PTHR13416">
    <property type="match status" value="1"/>
</dbReference>
<organism evidence="9 10">
    <name type="scientific">Ectothiorhodospira magna</name>
    <dbReference type="NCBI Taxonomy" id="867345"/>
    <lineage>
        <taxon>Bacteria</taxon>
        <taxon>Pseudomonadati</taxon>
        <taxon>Pseudomonadota</taxon>
        <taxon>Gammaproteobacteria</taxon>
        <taxon>Chromatiales</taxon>
        <taxon>Ectothiorhodospiraceae</taxon>
        <taxon>Ectothiorhodospira</taxon>
    </lineage>
</organism>
<feature type="region of interest" description="Disordered" evidence="7">
    <location>
        <begin position="381"/>
        <end position="401"/>
    </location>
</feature>
<keyword evidence="10" id="KW-1185">Reference proteome</keyword>
<evidence type="ECO:0000256" key="4">
    <source>
        <dbReference type="ARBA" id="ARBA00022824"/>
    </source>
</evidence>
<keyword evidence="4" id="KW-0256">Endoplasmic reticulum</keyword>
<keyword evidence="3 8" id="KW-0812">Transmembrane</keyword>
<feature type="transmembrane region" description="Helical" evidence="8">
    <location>
        <begin position="353"/>
        <end position="373"/>
    </location>
</feature>
<dbReference type="OrthoDB" id="273988at2"/>
<evidence type="ECO:0000256" key="5">
    <source>
        <dbReference type="ARBA" id="ARBA00022989"/>
    </source>
</evidence>
<dbReference type="RefSeq" id="WP_090202316.1">
    <property type="nucleotide sequence ID" value="NZ_FOFO01000001.1"/>
</dbReference>
<dbReference type="GO" id="GO:0071763">
    <property type="term" value="P:nuclear membrane organization"/>
    <property type="evidence" value="ECO:0007669"/>
    <property type="project" value="TreeGrafter"/>
</dbReference>
<evidence type="ECO:0000256" key="7">
    <source>
        <dbReference type="SAM" id="MobiDB-lite"/>
    </source>
</evidence>
<gene>
    <name evidence="9" type="ORF">SAMN05421693_10168</name>
</gene>
<dbReference type="Pfam" id="PF07787">
    <property type="entry name" value="TMEM43"/>
    <property type="match status" value="1"/>
</dbReference>
<dbReference type="STRING" id="867345.SAMN05421693_10168"/>
<evidence type="ECO:0000256" key="2">
    <source>
        <dbReference type="ARBA" id="ARBA00004586"/>
    </source>
</evidence>